<evidence type="ECO:0000256" key="7">
    <source>
        <dbReference type="SAM" id="MobiDB-lite"/>
    </source>
</evidence>
<comment type="similarity">
    <text evidence="2">Belongs to the NrfD family.</text>
</comment>
<reference evidence="10" key="1">
    <citation type="journal article" date="2019" name="Int. J. Syst. Evol. Microbiol.">
        <title>The Global Catalogue of Microorganisms (GCM) 10K type strain sequencing project: providing services to taxonomists for standard genome sequencing and annotation.</title>
        <authorList>
            <consortium name="The Broad Institute Genomics Platform"/>
            <consortium name="The Broad Institute Genome Sequencing Center for Infectious Disease"/>
            <person name="Wu L."/>
            <person name="Ma J."/>
        </authorList>
    </citation>
    <scope>NUCLEOTIDE SEQUENCE [LARGE SCALE GENOMIC DNA]</scope>
    <source>
        <strain evidence="10">NBRC 105830</strain>
    </source>
</reference>
<evidence type="ECO:0000256" key="2">
    <source>
        <dbReference type="ARBA" id="ARBA00008929"/>
    </source>
</evidence>
<keyword evidence="6 8" id="KW-0472">Membrane</keyword>
<keyword evidence="10" id="KW-1185">Reference proteome</keyword>
<feature type="transmembrane region" description="Helical" evidence="8">
    <location>
        <begin position="175"/>
        <end position="194"/>
    </location>
</feature>
<feature type="transmembrane region" description="Helical" evidence="8">
    <location>
        <begin position="97"/>
        <end position="118"/>
    </location>
</feature>
<evidence type="ECO:0000256" key="6">
    <source>
        <dbReference type="ARBA" id="ARBA00023136"/>
    </source>
</evidence>
<name>A0ABQ6HLX7_9MICO</name>
<keyword evidence="3" id="KW-1003">Cell membrane</keyword>
<feature type="transmembrane region" description="Helical" evidence="8">
    <location>
        <begin position="130"/>
        <end position="155"/>
    </location>
</feature>
<evidence type="ECO:0000256" key="1">
    <source>
        <dbReference type="ARBA" id="ARBA00004651"/>
    </source>
</evidence>
<evidence type="ECO:0000313" key="10">
    <source>
        <dbReference type="Proteomes" id="UP001157109"/>
    </source>
</evidence>
<dbReference type="InterPro" id="IPR052049">
    <property type="entry name" value="Electron_transfer_protein"/>
</dbReference>
<proteinExistence type="inferred from homology"/>
<dbReference type="Proteomes" id="UP001157109">
    <property type="component" value="Unassembled WGS sequence"/>
</dbReference>
<feature type="compositionally biased region" description="Basic residues" evidence="7">
    <location>
        <begin position="245"/>
        <end position="255"/>
    </location>
</feature>
<dbReference type="Gene3D" id="1.20.1630.10">
    <property type="entry name" value="Formate dehydrogenase/DMSO reductase domain"/>
    <property type="match status" value="1"/>
</dbReference>
<organism evidence="9 10">
    <name type="scientific">Arsenicicoccus piscis</name>
    <dbReference type="NCBI Taxonomy" id="673954"/>
    <lineage>
        <taxon>Bacteria</taxon>
        <taxon>Bacillati</taxon>
        <taxon>Actinomycetota</taxon>
        <taxon>Actinomycetes</taxon>
        <taxon>Micrococcales</taxon>
        <taxon>Intrasporangiaceae</taxon>
        <taxon>Arsenicicoccus</taxon>
    </lineage>
</organism>
<dbReference type="PANTHER" id="PTHR34856">
    <property type="entry name" value="PROTEIN NRFD"/>
    <property type="match status" value="1"/>
</dbReference>
<evidence type="ECO:0008006" key="11">
    <source>
        <dbReference type="Google" id="ProtNLM"/>
    </source>
</evidence>
<keyword evidence="5 8" id="KW-1133">Transmembrane helix</keyword>
<comment type="subcellular location">
    <subcellularLocation>
        <location evidence="1">Cell membrane</location>
        <topology evidence="1">Multi-pass membrane protein</topology>
    </subcellularLocation>
</comment>
<evidence type="ECO:0000256" key="5">
    <source>
        <dbReference type="ARBA" id="ARBA00022989"/>
    </source>
</evidence>
<dbReference type="PANTHER" id="PTHR34856:SF2">
    <property type="entry name" value="PROTEIN NRFD"/>
    <property type="match status" value="1"/>
</dbReference>
<comment type="caution">
    <text evidence="9">The sequence shown here is derived from an EMBL/GenBank/DDBJ whole genome shotgun (WGS) entry which is preliminary data.</text>
</comment>
<evidence type="ECO:0000256" key="8">
    <source>
        <dbReference type="SAM" id="Phobius"/>
    </source>
</evidence>
<evidence type="ECO:0000313" key="9">
    <source>
        <dbReference type="EMBL" id="GMA19147.1"/>
    </source>
</evidence>
<evidence type="ECO:0000256" key="4">
    <source>
        <dbReference type="ARBA" id="ARBA00022692"/>
    </source>
</evidence>
<keyword evidence="4 8" id="KW-0812">Transmembrane</keyword>
<dbReference type="EMBL" id="BSUJ01000001">
    <property type="protein sequence ID" value="GMA19147.1"/>
    <property type="molecule type" value="Genomic_DNA"/>
</dbReference>
<sequence length="255" mass="26744">MVPTMEFESYYGRNIVKPAPWKAEIPAYLFLGGLAAGTGLLASGGEMTGRAELQRNARLVSLAALSGSTAVLVKDLGKPSRFLNMMRTVKLTSPMSIGTWILTGFGGFTGIAAATEVAKMVLPRPAKAELAFILPAATRVSSWGAGAFAAPLAAYTAVLLSDTATPTWHEAYRQLPFVFVGSALAASGGAAMITTSVDECGPARNVAVGEQSSTWSPTPSWSGTSACWPSRCTRGAPAPTCGPRRCSRWRARRSP</sequence>
<dbReference type="Pfam" id="PF03916">
    <property type="entry name" value="NrfD"/>
    <property type="match status" value="1"/>
</dbReference>
<protein>
    <recommendedName>
        <fullName evidence="11">Polysulfide reductase NrfD</fullName>
    </recommendedName>
</protein>
<feature type="region of interest" description="Disordered" evidence="7">
    <location>
        <begin position="235"/>
        <end position="255"/>
    </location>
</feature>
<dbReference type="InterPro" id="IPR005614">
    <property type="entry name" value="NrfD-like"/>
</dbReference>
<gene>
    <name evidence="9" type="ORF">GCM10025862_11680</name>
</gene>
<accession>A0ABQ6HLX7</accession>
<evidence type="ECO:0000256" key="3">
    <source>
        <dbReference type="ARBA" id="ARBA00022475"/>
    </source>
</evidence>
<feature type="transmembrane region" description="Helical" evidence="8">
    <location>
        <begin position="25"/>
        <end position="45"/>
    </location>
</feature>